<keyword evidence="2" id="KW-0472">Membrane</keyword>
<feature type="region of interest" description="Disordered" evidence="1">
    <location>
        <begin position="1"/>
        <end position="26"/>
    </location>
</feature>
<keyword evidence="4" id="KW-1185">Reference proteome</keyword>
<evidence type="ECO:0000313" key="4">
    <source>
        <dbReference type="Proteomes" id="UP001063166"/>
    </source>
</evidence>
<proteinExistence type="predicted"/>
<reference evidence="3" key="1">
    <citation type="submission" date="2022-07" db="EMBL/GenBank/DDBJ databases">
        <title>The genome of Lyophyllum shimeji provides insight into the initial evolution of ectomycorrhizal fungal genome.</title>
        <authorList>
            <person name="Kobayashi Y."/>
            <person name="Shibata T."/>
            <person name="Hirakawa H."/>
            <person name="Shigenobu S."/>
            <person name="Nishiyama T."/>
            <person name="Yamada A."/>
            <person name="Hasebe M."/>
            <person name="Kawaguchi M."/>
        </authorList>
    </citation>
    <scope>NUCLEOTIDE SEQUENCE</scope>
    <source>
        <strain evidence="3">AT787</strain>
    </source>
</reference>
<evidence type="ECO:0000313" key="3">
    <source>
        <dbReference type="EMBL" id="GLB43741.1"/>
    </source>
</evidence>
<sequence>MSARPRHSLTPWARRGRGSGKVATRSASWTRSERDSLALSRDTDLRASRGYSHIRAPHSHAPLALPRSFANPTSVLLLLLFLLALAYSILQACTQAVSVNFTMSQAPASTLDLAGFHFQSSHPTSRTFRSAPTLPENITSPPSTTRDGWKSTTPMLSDQVCQCSPFPYPQTATRARSRAERPVRVPHLNPSDGPTRTRLPLA</sequence>
<gene>
    <name evidence="3" type="ORF">LshimejAT787_1402530</name>
</gene>
<comment type="caution">
    <text evidence="3">The sequence shown here is derived from an EMBL/GenBank/DDBJ whole genome shotgun (WGS) entry which is preliminary data.</text>
</comment>
<organism evidence="3 4">
    <name type="scientific">Lyophyllum shimeji</name>
    <name type="common">Hon-shimeji</name>
    <name type="synonym">Tricholoma shimeji</name>
    <dbReference type="NCBI Taxonomy" id="47721"/>
    <lineage>
        <taxon>Eukaryota</taxon>
        <taxon>Fungi</taxon>
        <taxon>Dikarya</taxon>
        <taxon>Basidiomycota</taxon>
        <taxon>Agaricomycotina</taxon>
        <taxon>Agaricomycetes</taxon>
        <taxon>Agaricomycetidae</taxon>
        <taxon>Agaricales</taxon>
        <taxon>Tricholomatineae</taxon>
        <taxon>Lyophyllaceae</taxon>
        <taxon>Lyophyllum</taxon>
    </lineage>
</organism>
<evidence type="ECO:0000256" key="1">
    <source>
        <dbReference type="SAM" id="MobiDB-lite"/>
    </source>
</evidence>
<keyword evidence="2" id="KW-0812">Transmembrane</keyword>
<feature type="region of interest" description="Disordered" evidence="1">
    <location>
        <begin position="124"/>
        <end position="151"/>
    </location>
</feature>
<keyword evidence="2" id="KW-1133">Transmembrane helix</keyword>
<accession>A0A9P3PZ31</accession>
<protein>
    <submittedName>
        <fullName evidence="3">Uncharacterized protein</fullName>
    </submittedName>
</protein>
<dbReference type="EMBL" id="BRPK01000014">
    <property type="protein sequence ID" value="GLB43741.1"/>
    <property type="molecule type" value="Genomic_DNA"/>
</dbReference>
<evidence type="ECO:0000256" key="2">
    <source>
        <dbReference type="SAM" id="Phobius"/>
    </source>
</evidence>
<feature type="transmembrane region" description="Helical" evidence="2">
    <location>
        <begin position="69"/>
        <end position="90"/>
    </location>
</feature>
<feature type="region of interest" description="Disordered" evidence="1">
    <location>
        <begin position="171"/>
        <end position="202"/>
    </location>
</feature>
<dbReference type="Proteomes" id="UP001063166">
    <property type="component" value="Unassembled WGS sequence"/>
</dbReference>
<name>A0A9P3PZ31_LYOSH</name>
<dbReference type="AlphaFoldDB" id="A0A9P3PZ31"/>